<evidence type="ECO:0000259" key="5">
    <source>
        <dbReference type="Pfam" id="PF00171"/>
    </source>
</evidence>
<evidence type="ECO:0000256" key="1">
    <source>
        <dbReference type="ARBA" id="ARBA00009986"/>
    </source>
</evidence>
<dbReference type="Proteomes" id="UP000199088">
    <property type="component" value="Unassembled WGS sequence"/>
</dbReference>
<keyword evidence="2 4" id="KW-0560">Oxidoreductase</keyword>
<dbReference type="OrthoDB" id="6882680at2"/>
<dbReference type="GO" id="GO:0016620">
    <property type="term" value="F:oxidoreductase activity, acting on the aldehyde or oxo group of donors, NAD or NADP as acceptor"/>
    <property type="evidence" value="ECO:0007669"/>
    <property type="project" value="InterPro"/>
</dbReference>
<dbReference type="EMBL" id="FNIR01000003">
    <property type="protein sequence ID" value="SDN99056.1"/>
    <property type="molecule type" value="Genomic_DNA"/>
</dbReference>
<dbReference type="STRING" id="1052260.SAMN05660199_01055"/>
<dbReference type="AlphaFoldDB" id="A0A1H0FWL6"/>
<dbReference type="PANTHER" id="PTHR42804:SF1">
    <property type="entry name" value="ALDEHYDE DEHYDROGENASE-RELATED"/>
    <property type="match status" value="1"/>
</dbReference>
<dbReference type="PANTHER" id="PTHR42804">
    <property type="entry name" value="ALDEHYDE DEHYDROGENASE"/>
    <property type="match status" value="1"/>
</dbReference>
<keyword evidence="7" id="KW-1185">Reference proteome</keyword>
<dbReference type="SUPFAM" id="SSF53720">
    <property type="entry name" value="ALDH-like"/>
    <property type="match status" value="1"/>
</dbReference>
<evidence type="ECO:0000313" key="7">
    <source>
        <dbReference type="Proteomes" id="UP000199088"/>
    </source>
</evidence>
<dbReference type="InterPro" id="IPR015590">
    <property type="entry name" value="Aldehyde_DH_dom"/>
</dbReference>
<feature type="domain" description="Aldehyde dehydrogenase" evidence="5">
    <location>
        <begin position="28"/>
        <end position="489"/>
    </location>
</feature>
<proteinExistence type="inferred from homology"/>
<dbReference type="FunFam" id="3.40.309.10:FF:000009">
    <property type="entry name" value="Aldehyde dehydrogenase A"/>
    <property type="match status" value="1"/>
</dbReference>
<comment type="similarity">
    <text evidence="1 4">Belongs to the aldehyde dehydrogenase family.</text>
</comment>
<dbReference type="InterPro" id="IPR016163">
    <property type="entry name" value="Ald_DH_C"/>
</dbReference>
<dbReference type="FunFam" id="3.40.605.10:FF:000007">
    <property type="entry name" value="NAD/NADP-dependent betaine aldehyde dehydrogenase"/>
    <property type="match status" value="1"/>
</dbReference>
<dbReference type="InterPro" id="IPR016161">
    <property type="entry name" value="Ald_DH/histidinol_DH"/>
</dbReference>
<protein>
    <submittedName>
        <fullName evidence="6">Acyl-CoA reductase</fullName>
    </submittedName>
</protein>
<organism evidence="6 7">
    <name type="scientific">Klenkia soli</name>
    <dbReference type="NCBI Taxonomy" id="1052260"/>
    <lineage>
        <taxon>Bacteria</taxon>
        <taxon>Bacillati</taxon>
        <taxon>Actinomycetota</taxon>
        <taxon>Actinomycetes</taxon>
        <taxon>Geodermatophilales</taxon>
        <taxon>Geodermatophilaceae</taxon>
        <taxon>Klenkia</taxon>
    </lineage>
</organism>
<evidence type="ECO:0000313" key="6">
    <source>
        <dbReference type="EMBL" id="SDN99056.1"/>
    </source>
</evidence>
<name>A0A1H0FWL6_9ACTN</name>
<dbReference type="Gene3D" id="3.40.605.10">
    <property type="entry name" value="Aldehyde Dehydrogenase, Chain A, domain 1"/>
    <property type="match status" value="1"/>
</dbReference>
<reference evidence="7" key="1">
    <citation type="submission" date="2016-10" db="EMBL/GenBank/DDBJ databases">
        <authorList>
            <person name="Varghese N."/>
            <person name="Submissions S."/>
        </authorList>
    </citation>
    <scope>NUCLEOTIDE SEQUENCE [LARGE SCALE GENOMIC DNA]</scope>
    <source>
        <strain evidence="7">DSM 45843</strain>
    </source>
</reference>
<dbReference type="Pfam" id="PF00171">
    <property type="entry name" value="Aldedh"/>
    <property type="match status" value="1"/>
</dbReference>
<dbReference type="RefSeq" id="WP_091240990.1">
    <property type="nucleotide sequence ID" value="NZ_FNIR01000003.1"/>
</dbReference>
<gene>
    <name evidence="6" type="ORF">SAMN05660199_01055</name>
</gene>
<evidence type="ECO:0000256" key="2">
    <source>
        <dbReference type="ARBA" id="ARBA00023002"/>
    </source>
</evidence>
<dbReference type="PROSITE" id="PS00687">
    <property type="entry name" value="ALDEHYDE_DEHYDR_GLU"/>
    <property type="match status" value="1"/>
</dbReference>
<dbReference type="Gene3D" id="3.40.309.10">
    <property type="entry name" value="Aldehyde Dehydrogenase, Chain A, domain 2"/>
    <property type="match status" value="1"/>
</dbReference>
<sequence>MTLARTPARTRPATRWTHVDDLYVDGRWVPSSSSARLPQVDPATGEHWGSAPDCSPADVDTALQAAHRAFTSGPWPATTPAQRAELLRRAADHLEASAEQLALTTTRENGSPISETRGAAANAAGILRHVAGLAPWLAQDDVRPFPAGGAETVVRRDPVGPCVLIAPWNFPINLMVVKLAPALLAGCTAVLKPAPSTSLSIRFVVEALAAAGAPPGVVNLVTGGGEAGDHLVRHPRTAKVAFTGSTPVGRRIAATCGELLRPVTLELGGKSAAVVLPDADLDAVAGVLIRSCLRNTGQTCYISTRILAPAERYDEVVDMVARTVAAAPQGDPLDEDTVFGPMASRAQFDAVLAHLDRARADGARVVLGGAPVEGVPGWFVQPTVLADVTPTMAIAREEVFGPVVTVLRYGDVDEAVALANDSDFGLGGIVFGRDSAVAQSVAERIDSGSVGINFFASNHAAPFGGRHDSGLGVEYGIEGLAQYVTYKSVHRRLDEVST</sequence>
<feature type="active site" evidence="3">
    <location>
        <position position="266"/>
    </location>
</feature>
<dbReference type="InterPro" id="IPR016162">
    <property type="entry name" value="Ald_DH_N"/>
</dbReference>
<evidence type="ECO:0000256" key="3">
    <source>
        <dbReference type="PROSITE-ProRule" id="PRU10007"/>
    </source>
</evidence>
<accession>A0A1H0FWL6</accession>
<evidence type="ECO:0000256" key="4">
    <source>
        <dbReference type="RuleBase" id="RU003345"/>
    </source>
</evidence>
<dbReference type="InterPro" id="IPR029510">
    <property type="entry name" value="Ald_DH_CS_GLU"/>
</dbReference>